<sequence>MDEITNYISDEEELNEKIETENDEHDDDDDDDDDENDENNAENTPAIENNDKCDNEEEEDYSEEERNYSADDEEEINNEASALFLKQIWDAHCMTIQKQKQSKFLPATKKFLAAGFAQKEKMLNNNKQLISHMVFLCRNIANGKIPLNISECERALFTYISDKATHRSDVRLRLLEEFTVQYYCKLAIKQIEKSRGINSEDDDNGRRCKTFDVDRYRKIQHDDQKPRSISRKQANSKRGKTNNGRRGIN</sequence>
<dbReference type="Proteomes" id="UP001152795">
    <property type="component" value="Unassembled WGS sequence"/>
</dbReference>
<protein>
    <submittedName>
        <fullName evidence="2">Uncharacterized protein</fullName>
    </submittedName>
</protein>
<evidence type="ECO:0000313" key="2">
    <source>
        <dbReference type="EMBL" id="CAB3977960.1"/>
    </source>
</evidence>
<name>A0A7D9D678_PARCT</name>
<feature type="compositionally biased region" description="Basic residues" evidence="1">
    <location>
        <begin position="228"/>
        <end position="240"/>
    </location>
</feature>
<proteinExistence type="predicted"/>
<accession>A0A7D9D678</accession>
<gene>
    <name evidence="2" type="ORF">PACLA_8A045196</name>
</gene>
<organism evidence="2 3">
    <name type="scientific">Paramuricea clavata</name>
    <name type="common">Red gorgonian</name>
    <name type="synonym">Violescent sea-whip</name>
    <dbReference type="NCBI Taxonomy" id="317549"/>
    <lineage>
        <taxon>Eukaryota</taxon>
        <taxon>Metazoa</taxon>
        <taxon>Cnidaria</taxon>
        <taxon>Anthozoa</taxon>
        <taxon>Octocorallia</taxon>
        <taxon>Malacalcyonacea</taxon>
        <taxon>Plexauridae</taxon>
        <taxon>Paramuricea</taxon>
    </lineage>
</organism>
<feature type="compositionally biased region" description="Acidic residues" evidence="1">
    <location>
        <begin position="54"/>
        <end position="63"/>
    </location>
</feature>
<feature type="compositionally biased region" description="Acidic residues" evidence="1">
    <location>
        <begin position="1"/>
        <end position="14"/>
    </location>
</feature>
<evidence type="ECO:0000313" key="3">
    <source>
        <dbReference type="Proteomes" id="UP001152795"/>
    </source>
</evidence>
<dbReference type="AlphaFoldDB" id="A0A7D9D678"/>
<dbReference type="EMBL" id="CACRXK020000082">
    <property type="protein sequence ID" value="CAB3977960.1"/>
    <property type="molecule type" value="Genomic_DNA"/>
</dbReference>
<feature type="compositionally biased region" description="Acidic residues" evidence="1">
    <location>
        <begin position="21"/>
        <end position="40"/>
    </location>
</feature>
<feature type="region of interest" description="Disordered" evidence="1">
    <location>
        <begin position="219"/>
        <end position="249"/>
    </location>
</feature>
<feature type="region of interest" description="Disordered" evidence="1">
    <location>
        <begin position="1"/>
        <end position="74"/>
    </location>
</feature>
<comment type="caution">
    <text evidence="2">The sequence shown here is derived from an EMBL/GenBank/DDBJ whole genome shotgun (WGS) entry which is preliminary data.</text>
</comment>
<reference evidence="2" key="1">
    <citation type="submission" date="2020-04" db="EMBL/GenBank/DDBJ databases">
        <authorList>
            <person name="Alioto T."/>
            <person name="Alioto T."/>
            <person name="Gomez Garrido J."/>
        </authorList>
    </citation>
    <scope>NUCLEOTIDE SEQUENCE</scope>
    <source>
        <strain evidence="2">A484AB</strain>
    </source>
</reference>
<evidence type="ECO:0000256" key="1">
    <source>
        <dbReference type="SAM" id="MobiDB-lite"/>
    </source>
</evidence>
<keyword evidence="3" id="KW-1185">Reference proteome</keyword>